<feature type="compositionally biased region" description="Pro residues" evidence="1">
    <location>
        <begin position="274"/>
        <end position="292"/>
    </location>
</feature>
<proteinExistence type="predicted"/>
<evidence type="ECO:0000256" key="1">
    <source>
        <dbReference type="SAM" id="MobiDB-lite"/>
    </source>
</evidence>
<feature type="region of interest" description="Disordered" evidence="1">
    <location>
        <begin position="441"/>
        <end position="530"/>
    </location>
</feature>
<feature type="compositionally biased region" description="Basic and acidic residues" evidence="1">
    <location>
        <begin position="174"/>
        <end position="204"/>
    </location>
</feature>
<feature type="region of interest" description="Disordered" evidence="1">
    <location>
        <begin position="233"/>
        <end position="417"/>
    </location>
</feature>
<feature type="region of interest" description="Disordered" evidence="1">
    <location>
        <begin position="174"/>
        <end position="219"/>
    </location>
</feature>
<dbReference type="RefSeq" id="XP_044315219.1">
    <property type="nucleotide sequence ID" value="XM_044459284.1"/>
</dbReference>
<feature type="compositionally biased region" description="Basic and acidic residues" evidence="1">
    <location>
        <begin position="441"/>
        <end position="450"/>
    </location>
</feature>
<protein>
    <submittedName>
        <fullName evidence="2">Uncharacterized protein</fullName>
    </submittedName>
</protein>
<feature type="compositionally biased region" description="Pro residues" evidence="1">
    <location>
        <begin position="318"/>
        <end position="329"/>
    </location>
</feature>
<feature type="region of interest" description="Disordered" evidence="1">
    <location>
        <begin position="557"/>
        <end position="582"/>
    </location>
</feature>
<dbReference type="EnsemblMetazoa" id="XM_044459284.1">
    <property type="protein sequence ID" value="XP_044315219.1"/>
    <property type="gene ID" value="LOC123037626"/>
</dbReference>
<organism evidence="2 3">
    <name type="scientific">Drosophila rhopaloa</name>
    <name type="common">Fruit fly</name>
    <dbReference type="NCBI Taxonomy" id="1041015"/>
    <lineage>
        <taxon>Eukaryota</taxon>
        <taxon>Metazoa</taxon>
        <taxon>Ecdysozoa</taxon>
        <taxon>Arthropoda</taxon>
        <taxon>Hexapoda</taxon>
        <taxon>Insecta</taxon>
        <taxon>Pterygota</taxon>
        <taxon>Neoptera</taxon>
        <taxon>Endopterygota</taxon>
        <taxon>Diptera</taxon>
        <taxon>Brachycera</taxon>
        <taxon>Muscomorpha</taxon>
        <taxon>Ephydroidea</taxon>
        <taxon>Drosophilidae</taxon>
        <taxon>Drosophila</taxon>
        <taxon>Sophophora</taxon>
    </lineage>
</organism>
<dbReference type="GeneID" id="123037626"/>
<keyword evidence="3" id="KW-1185">Reference proteome</keyword>
<feature type="compositionally biased region" description="Pro residues" evidence="1">
    <location>
        <begin position="364"/>
        <end position="374"/>
    </location>
</feature>
<name>A0ABM5J8T0_DRORH</name>
<accession>A0ABM5J8T0</accession>
<feature type="compositionally biased region" description="Basic and acidic residues" evidence="1">
    <location>
        <begin position="46"/>
        <end position="57"/>
    </location>
</feature>
<sequence>MSTRVTRAAARRQAALQRGPEGPVAEQGRSEARPLPIFRPTQTPRRGAEDDGARSEPEPIVTSDESDMEWAEDPVKERREWRLKRARDPKVDAIPPGYARTFKGAAKRPRGSGSTSLEMAEARAKMLRDEVERMRTTRARYEDRRAVEKDFETAQQEWERMKQAAAEAIVQEAYRLKRGEEKARKEAEVEEAKRREEEEKRSRNPEWQQRLQKWEEEERQLWSGEVLVEAVPLIPGGMQGIPPTPRSDNDGNASRGPEAPNQWAQSDGWVPYQDPNPHPQNWHEPPPTPRPQEWPEDVDRDPAPSASPRQQEAEFPRPPKWTPARPPTPRYGQEVRGEEPEDSSPDSAPSPPPSHPEAEHPHPPKWTPARPPTPRHGQEVQEEEPEDTHPGGGSQTRRRGGAVAVLPDRDPAGPRRACAKCVCGRRRPVAATHRHVDLACQRRGEGHGGDGDPSAGHSEIKPARPQGAPRRRRVVAADTGDGRGTGERAMGVADTYGQPEAQTPAADLRPRGTRPSGQAHTRADGVPDRGRILAGYRRGGVASWFIGAAGDQACQAKRGPTLRDGRDRLQEIPHPVGGLWPS</sequence>
<reference evidence="2" key="2">
    <citation type="submission" date="2025-05" db="UniProtKB">
        <authorList>
            <consortium name="EnsemblMetazoa"/>
        </authorList>
    </citation>
    <scope>IDENTIFICATION</scope>
</reference>
<feature type="region of interest" description="Disordered" evidence="1">
    <location>
        <begin position="1"/>
        <end position="75"/>
    </location>
</feature>
<reference evidence="3" key="1">
    <citation type="journal article" date="2021" name="Elife">
        <title>Highly contiguous assemblies of 101 drosophilid genomes.</title>
        <authorList>
            <person name="Kim B.Y."/>
            <person name="Wang J.R."/>
            <person name="Miller D.E."/>
            <person name="Barmina O."/>
            <person name="Delaney E."/>
            <person name="Thompson A."/>
            <person name="Comeault A.A."/>
            <person name="Peede D."/>
            <person name="D'Agostino E.R."/>
            <person name="Pelaez J."/>
            <person name="Aguilar J.M."/>
            <person name="Haji D."/>
            <person name="Matsunaga T."/>
            <person name="Armstrong E.E."/>
            <person name="Zych M."/>
            <person name="Ogawa Y."/>
            <person name="Stamenkovic-Radak M."/>
            <person name="Jelic M."/>
            <person name="Veselinovic M.S."/>
            <person name="Tanaskovic M."/>
            <person name="Eric P."/>
            <person name="Gao J.J."/>
            <person name="Katoh T.K."/>
            <person name="Toda M.J."/>
            <person name="Watabe H."/>
            <person name="Watada M."/>
            <person name="Davis J.S."/>
            <person name="Moyle L.C."/>
            <person name="Manoli G."/>
            <person name="Bertolini E."/>
            <person name="Kostal V."/>
            <person name="Hawley R.S."/>
            <person name="Takahashi A."/>
            <person name="Jones C.D."/>
            <person name="Price D.K."/>
            <person name="Whiteman N."/>
            <person name="Kopp A."/>
            <person name="Matute D.R."/>
            <person name="Petrov D.A."/>
        </authorList>
    </citation>
    <scope>NUCLEOTIDE SEQUENCE [LARGE SCALE GENOMIC DNA]</scope>
</reference>
<evidence type="ECO:0000313" key="3">
    <source>
        <dbReference type="Proteomes" id="UP001652680"/>
    </source>
</evidence>
<dbReference type="Proteomes" id="UP001652680">
    <property type="component" value="Unassembled WGS sequence"/>
</dbReference>
<feature type="compositionally biased region" description="Basic and acidic residues" evidence="1">
    <location>
        <begin position="561"/>
        <end position="571"/>
    </location>
</feature>
<feature type="compositionally biased region" description="Low complexity" evidence="1">
    <location>
        <begin position="1"/>
        <end position="18"/>
    </location>
</feature>
<feature type="compositionally biased region" description="Basic and acidic residues" evidence="1">
    <location>
        <begin position="521"/>
        <end position="530"/>
    </location>
</feature>
<evidence type="ECO:0000313" key="2">
    <source>
        <dbReference type="EnsemblMetazoa" id="XP_044315219.1"/>
    </source>
</evidence>
<feature type="region of interest" description="Disordered" evidence="1">
    <location>
        <begin position="91"/>
        <end position="121"/>
    </location>
</feature>